<evidence type="ECO:0000259" key="1">
    <source>
        <dbReference type="Pfam" id="PF13550"/>
    </source>
</evidence>
<dbReference type="KEGG" id="orm:HTY61_05005"/>
<evidence type="ECO:0000313" key="2">
    <source>
        <dbReference type="EMBL" id="QKV17862.1"/>
    </source>
</evidence>
<dbReference type="EMBL" id="CP054836">
    <property type="protein sequence ID" value="QKV17862.1"/>
    <property type="molecule type" value="Genomic_DNA"/>
</dbReference>
<evidence type="ECO:0000313" key="3">
    <source>
        <dbReference type="Proteomes" id="UP000509367"/>
    </source>
</evidence>
<dbReference type="Pfam" id="PF13550">
    <property type="entry name" value="Phage-tail_3"/>
    <property type="match status" value="1"/>
</dbReference>
<organism evidence="2 3">
    <name type="scientific">Oricola thermophila</name>
    <dbReference type="NCBI Taxonomy" id="2742145"/>
    <lineage>
        <taxon>Bacteria</taxon>
        <taxon>Pseudomonadati</taxon>
        <taxon>Pseudomonadota</taxon>
        <taxon>Alphaproteobacteria</taxon>
        <taxon>Hyphomicrobiales</taxon>
        <taxon>Ahrensiaceae</taxon>
        <taxon>Oricola</taxon>
    </lineage>
</organism>
<protein>
    <recommendedName>
        <fullName evidence="1">Tip attachment protein J domain-containing protein</fullName>
    </recommendedName>
</protein>
<dbReference type="AlphaFoldDB" id="A0A6N1VF55"/>
<accession>A0A6N1VF55</accession>
<keyword evidence="3" id="KW-1185">Reference proteome</keyword>
<dbReference type="Proteomes" id="UP000509367">
    <property type="component" value="Chromosome"/>
</dbReference>
<dbReference type="InterPro" id="IPR032876">
    <property type="entry name" value="J_dom"/>
</dbReference>
<dbReference type="RefSeq" id="WP_175275759.1">
    <property type="nucleotide sequence ID" value="NZ_CP054836.1"/>
</dbReference>
<name>A0A6N1VF55_9HYPH</name>
<feature type="domain" description="Tip attachment protein J" evidence="1">
    <location>
        <begin position="305"/>
        <end position="460"/>
    </location>
</feature>
<gene>
    <name evidence="2" type="ORF">HTY61_05005</name>
</gene>
<proteinExistence type="predicted"/>
<sequence>MPIISAIAGAVGAVAGAIGTAVGAVGSFVAGLGAIGKAVLSIGLNLAISALFKPKEAKPVSGVELDVQYGADQSRTVRCGRWGIAGHYVYANTMGAANKYFQQVYAVSDFYCTSLDRVWIDGEEVTLGAVEGGRGNVVDSGEYAGKIWVKFIDGRQTTADSYLVNGSDPAGRWTSDHVGLGVAYIIVTLEYDREKLGNVVNFFFEGKGAPLYDWRKDSTMGGSGNHRWDDPSTWEFSENPVLMDYAYRRGFKINGDLFCGMDEDANNLPIERYTIAANICDEVVEDGGPRYRCAIGFDCNAEHGDNIDALMTSCGGMVVHAVDGVWPIIGTDQTPVATLTDDDLIVGERVQFQRLRPASELVNSVSGTFPDPDNQWSPVSYERATDVIIVATDRRSKDVSMNFGTVPYARQAAQLASIYFSENRFEATATITVRPRWQVLEPGDWIVWESEKYGTRTYLVTDTSLVTLQSDKPRCVVLQLQERSGDIYTSVGTVAPPPVPLGPATPAYQSELLDFSVTGVTGAGNDGRLYPAIRAGWTAVYDPTITAITLEYRAKDHPDVVFERTVQSNATVAYLAEGVLSDTVYEVRYFFETDPTRSVTPSAWVEVTTPDVPTGDVSVGLGQVKDDISDLLKRHSTLLDELARNVELIAADTAIGAGRLVEQTAVVKRTDRSLAAAIQTLEATATETEANAQAITQVQANVDNLAAGGLIKFEANAGQGSVLVTIDILARATINDQFAQSGLSIRVSDDGNGGFIRDVVIDTGRFVVTDGTNDALPLVFENGELVSEIARFREAIAEGFETPSGKARFGILAPNVEGVEITT</sequence>
<reference evidence="2 3" key="1">
    <citation type="submission" date="2020-06" db="EMBL/GenBank/DDBJ databases">
        <title>Oricola thermophila sp. nov. isolated from a tidal sediments.</title>
        <authorList>
            <person name="Kwon K.K."/>
            <person name="Yang S.-H."/>
            <person name="Park M.-J."/>
        </authorList>
    </citation>
    <scope>NUCLEOTIDE SEQUENCE [LARGE SCALE GENOMIC DNA]</scope>
    <source>
        <strain evidence="2 3">MEBiC13590</strain>
    </source>
</reference>